<evidence type="ECO:0000256" key="5">
    <source>
        <dbReference type="ARBA" id="ARBA00022606"/>
    </source>
</evidence>
<feature type="domain" description="PAS" evidence="16">
    <location>
        <begin position="14"/>
        <end position="83"/>
    </location>
</feature>
<dbReference type="SUPFAM" id="SSF55785">
    <property type="entry name" value="PYP-like sensor domain (PAS domain)"/>
    <property type="match status" value="2"/>
</dbReference>
<gene>
    <name evidence="18" type="ORF">LX81_04086</name>
</gene>
<dbReference type="PANTHER" id="PTHR41523:SF7">
    <property type="entry name" value="HISTIDINE KINASE"/>
    <property type="match status" value="1"/>
</dbReference>
<dbReference type="InterPro" id="IPR029016">
    <property type="entry name" value="GAF-like_dom_sf"/>
</dbReference>
<dbReference type="SMART" id="SM00091">
    <property type="entry name" value="PAS"/>
    <property type="match status" value="1"/>
</dbReference>
<evidence type="ECO:0000313" key="19">
    <source>
        <dbReference type="Proteomes" id="UP000248916"/>
    </source>
</evidence>
<dbReference type="InterPro" id="IPR036890">
    <property type="entry name" value="HATPase_C_sf"/>
</dbReference>
<evidence type="ECO:0000256" key="1">
    <source>
        <dbReference type="ARBA" id="ARBA00000085"/>
    </source>
</evidence>
<dbReference type="CDD" id="cd00130">
    <property type="entry name" value="PAS"/>
    <property type="match status" value="1"/>
</dbReference>
<dbReference type="InterPro" id="IPR011102">
    <property type="entry name" value="Sig_transdc_His_kinase_HWE"/>
</dbReference>
<evidence type="ECO:0000256" key="10">
    <source>
        <dbReference type="ARBA" id="ARBA00022741"/>
    </source>
</evidence>
<dbReference type="PROSITE" id="PS50113">
    <property type="entry name" value="PAC"/>
    <property type="match status" value="1"/>
</dbReference>
<dbReference type="SUPFAM" id="SSF55781">
    <property type="entry name" value="GAF domain-like"/>
    <property type="match status" value="1"/>
</dbReference>
<dbReference type="InterPro" id="IPR000014">
    <property type="entry name" value="PAS"/>
</dbReference>
<proteinExistence type="predicted"/>
<evidence type="ECO:0000256" key="12">
    <source>
        <dbReference type="ARBA" id="ARBA00022840"/>
    </source>
</evidence>
<dbReference type="SMART" id="SM00086">
    <property type="entry name" value="PAC"/>
    <property type="match status" value="1"/>
</dbReference>
<keyword evidence="7" id="KW-0288">FMN</keyword>
<keyword evidence="4" id="KW-0597">Phosphoprotein</keyword>
<protein>
    <recommendedName>
        <fullName evidence="2">histidine kinase</fullName>
        <ecNumber evidence="2">2.7.13.3</ecNumber>
    </recommendedName>
</protein>
<dbReference type="InterPro" id="IPR001610">
    <property type="entry name" value="PAC"/>
</dbReference>
<dbReference type="EC" id="2.7.13.3" evidence="2"/>
<evidence type="ECO:0000256" key="13">
    <source>
        <dbReference type="ARBA" id="ARBA00022991"/>
    </source>
</evidence>
<dbReference type="Proteomes" id="UP000248916">
    <property type="component" value="Unassembled WGS sequence"/>
</dbReference>
<evidence type="ECO:0000256" key="7">
    <source>
        <dbReference type="ARBA" id="ARBA00022643"/>
    </source>
</evidence>
<dbReference type="InterPro" id="IPR035965">
    <property type="entry name" value="PAS-like_dom_sf"/>
</dbReference>
<dbReference type="NCBIfam" id="TIGR00229">
    <property type="entry name" value="sensory_box"/>
    <property type="match status" value="1"/>
</dbReference>
<dbReference type="EMBL" id="QKZL01000038">
    <property type="protein sequence ID" value="PZX10899.1"/>
    <property type="molecule type" value="Genomic_DNA"/>
</dbReference>
<keyword evidence="14" id="KW-0843">Virulence</keyword>
<dbReference type="RefSeq" id="WP_170134060.1">
    <property type="nucleotide sequence ID" value="NZ_QKZL01000038.1"/>
</dbReference>
<organism evidence="18 19">
    <name type="scientific">Palleronia aestuarii</name>
    <dbReference type="NCBI Taxonomy" id="568105"/>
    <lineage>
        <taxon>Bacteria</taxon>
        <taxon>Pseudomonadati</taxon>
        <taxon>Pseudomonadota</taxon>
        <taxon>Alphaproteobacteria</taxon>
        <taxon>Rhodobacterales</taxon>
        <taxon>Roseobacteraceae</taxon>
        <taxon>Palleronia</taxon>
    </lineage>
</organism>
<dbReference type="Pfam" id="PF13185">
    <property type="entry name" value="GAF_2"/>
    <property type="match status" value="1"/>
</dbReference>
<reference evidence="18 19" key="1">
    <citation type="submission" date="2018-06" db="EMBL/GenBank/DDBJ databases">
        <title>Genomic Encyclopedia of Archaeal and Bacterial Type Strains, Phase II (KMG-II): from individual species to whole genera.</title>
        <authorList>
            <person name="Goeker M."/>
        </authorList>
    </citation>
    <scope>NUCLEOTIDE SEQUENCE [LARGE SCALE GENOMIC DNA]</scope>
    <source>
        <strain evidence="18 19">DSM 22009</strain>
    </source>
</reference>
<evidence type="ECO:0000256" key="11">
    <source>
        <dbReference type="ARBA" id="ARBA00022777"/>
    </source>
</evidence>
<evidence type="ECO:0000256" key="15">
    <source>
        <dbReference type="ARBA" id="ARBA00023170"/>
    </source>
</evidence>
<dbReference type="Gene3D" id="3.30.450.20">
    <property type="entry name" value="PAS domain"/>
    <property type="match status" value="2"/>
</dbReference>
<keyword evidence="5" id="KW-0716">Sensory transduction</keyword>
<dbReference type="Pfam" id="PF13426">
    <property type="entry name" value="PAS_9"/>
    <property type="match status" value="1"/>
</dbReference>
<dbReference type="Pfam" id="PF07536">
    <property type="entry name" value="HWE_HK"/>
    <property type="match status" value="1"/>
</dbReference>
<dbReference type="PANTHER" id="PTHR41523">
    <property type="entry name" value="TWO-COMPONENT SYSTEM SENSOR PROTEIN"/>
    <property type="match status" value="1"/>
</dbReference>
<accession>A0A2W7PNG0</accession>
<dbReference type="SMART" id="SM00911">
    <property type="entry name" value="HWE_HK"/>
    <property type="match status" value="1"/>
</dbReference>
<keyword evidence="9" id="KW-0677">Repeat</keyword>
<dbReference type="PROSITE" id="PS50112">
    <property type="entry name" value="PAS"/>
    <property type="match status" value="1"/>
</dbReference>
<sequence>MTSSAGPAQIAALNQLILRSIVDHAVVTISAEGLVTSWNEGAERILGWSEDEIVGQPADVFFTADDTEHGRAQEEMRLAIEHGRAEDVRWHLRKNGERFWGSGLMMPLLNETNVDGSAIRDPDKIDGFVKIFRDQTAEREAELRIARLQDRARLAMRRSGIVGVFDNDLKTGVIVADTTCARLHGVDAETAEGGASVDRFFAGIVAKDRAAARGALEAAAERGEDVDVIYRVKSSGAKPVWVQSQGSVQTDEDGRPEHLVGIVIDITEDREQIRMQEARLEFADKVRDIASQVEIAKLASRVIGETIHASRVGYGYVKDDGNTIVVEADWNAGDGQSIVGRHRFSDFGSFAPALQRGETVIIEDSETDTRIDSAERLRNIGVRAVVNLPLMERDKLKAILFVNSAEPRKWSEAEITFLGAMVDRTYAAIDRLRVAEERDILAEELAHRMKNILALAQVVVRQSLRGVEGLDAERSAIDTRLQALSAAQDVLTGGREKEADIRSVVASALAPHLPDGDRAEISGPFLQLQSQQVLGLTLALHELATNAAKYGALSNEVGRVRIDWSRDGDAFRFLWTEHGGPSVTASSSKGFGSKILQSAAGGYFDGRSTLHFQPDGVRFEIEGTIG</sequence>
<evidence type="ECO:0000313" key="18">
    <source>
        <dbReference type="EMBL" id="PZX10899.1"/>
    </source>
</evidence>
<evidence type="ECO:0000256" key="8">
    <source>
        <dbReference type="ARBA" id="ARBA00022679"/>
    </source>
</evidence>
<evidence type="ECO:0000256" key="4">
    <source>
        <dbReference type="ARBA" id="ARBA00022553"/>
    </source>
</evidence>
<dbReference type="InterPro" id="IPR000700">
    <property type="entry name" value="PAS-assoc_C"/>
</dbReference>
<evidence type="ECO:0000256" key="9">
    <source>
        <dbReference type="ARBA" id="ARBA00022737"/>
    </source>
</evidence>
<dbReference type="GO" id="GO:0005524">
    <property type="term" value="F:ATP binding"/>
    <property type="evidence" value="ECO:0007669"/>
    <property type="project" value="UniProtKB-KW"/>
</dbReference>
<dbReference type="InterPro" id="IPR003018">
    <property type="entry name" value="GAF"/>
</dbReference>
<evidence type="ECO:0000256" key="14">
    <source>
        <dbReference type="ARBA" id="ARBA00023026"/>
    </source>
</evidence>
<keyword evidence="6" id="KW-0285">Flavoprotein</keyword>
<dbReference type="AlphaFoldDB" id="A0A2W7PNG0"/>
<name>A0A2W7PNG0_9RHOB</name>
<dbReference type="Pfam" id="PF08447">
    <property type="entry name" value="PAS_3"/>
    <property type="match status" value="1"/>
</dbReference>
<keyword evidence="10" id="KW-0547">Nucleotide-binding</keyword>
<keyword evidence="13" id="KW-0157">Chromophore</keyword>
<dbReference type="SMART" id="SM00065">
    <property type="entry name" value="GAF"/>
    <property type="match status" value="1"/>
</dbReference>
<evidence type="ECO:0000259" key="16">
    <source>
        <dbReference type="PROSITE" id="PS50112"/>
    </source>
</evidence>
<keyword evidence="11" id="KW-0418">Kinase</keyword>
<evidence type="ECO:0000256" key="2">
    <source>
        <dbReference type="ARBA" id="ARBA00012438"/>
    </source>
</evidence>
<comment type="catalytic activity">
    <reaction evidence="1">
        <text>ATP + protein L-histidine = ADP + protein N-phospho-L-histidine.</text>
        <dbReference type="EC" id="2.7.13.3"/>
    </reaction>
</comment>
<feature type="domain" description="PAC" evidence="17">
    <location>
        <begin position="226"/>
        <end position="278"/>
    </location>
</feature>
<dbReference type="Gene3D" id="3.30.450.40">
    <property type="match status" value="1"/>
</dbReference>
<dbReference type="GO" id="GO:0004673">
    <property type="term" value="F:protein histidine kinase activity"/>
    <property type="evidence" value="ECO:0007669"/>
    <property type="project" value="UniProtKB-EC"/>
</dbReference>
<dbReference type="InterPro" id="IPR013655">
    <property type="entry name" value="PAS_fold_3"/>
</dbReference>
<keyword evidence="12" id="KW-0067">ATP-binding</keyword>
<keyword evidence="15" id="KW-0675">Receptor</keyword>
<evidence type="ECO:0000256" key="3">
    <source>
        <dbReference type="ARBA" id="ARBA00022543"/>
    </source>
</evidence>
<dbReference type="GO" id="GO:0009881">
    <property type="term" value="F:photoreceptor activity"/>
    <property type="evidence" value="ECO:0007669"/>
    <property type="project" value="UniProtKB-KW"/>
</dbReference>
<keyword evidence="3" id="KW-0600">Photoreceptor protein</keyword>
<keyword evidence="19" id="KW-1185">Reference proteome</keyword>
<dbReference type="Gene3D" id="3.30.565.10">
    <property type="entry name" value="Histidine kinase-like ATPase, C-terminal domain"/>
    <property type="match status" value="1"/>
</dbReference>
<comment type="caution">
    <text evidence="18">The sequence shown here is derived from an EMBL/GenBank/DDBJ whole genome shotgun (WGS) entry which is preliminary data.</text>
</comment>
<keyword evidence="8" id="KW-0808">Transferase</keyword>
<evidence type="ECO:0000256" key="6">
    <source>
        <dbReference type="ARBA" id="ARBA00022630"/>
    </source>
</evidence>
<evidence type="ECO:0000259" key="17">
    <source>
        <dbReference type="PROSITE" id="PS50113"/>
    </source>
</evidence>